<evidence type="ECO:0000313" key="2">
    <source>
        <dbReference type="Proteomes" id="UP000468766"/>
    </source>
</evidence>
<reference evidence="1 2" key="1">
    <citation type="submission" date="2019-10" db="EMBL/GenBank/DDBJ databases">
        <title>Whole-genome sequence of the extremophile Heliorestis acidaminivorans DSM 24790.</title>
        <authorList>
            <person name="Kyndt J.A."/>
            <person name="Meyer T.E."/>
        </authorList>
    </citation>
    <scope>NUCLEOTIDE SEQUENCE [LARGE SCALE GENOMIC DNA]</scope>
    <source>
        <strain evidence="1 2">DSM 24790</strain>
    </source>
</reference>
<keyword evidence="2" id="KW-1185">Reference proteome</keyword>
<gene>
    <name evidence="1" type="ORF">F9B85_13820</name>
</gene>
<dbReference type="AlphaFoldDB" id="A0A6I0EPD0"/>
<dbReference type="Proteomes" id="UP000468766">
    <property type="component" value="Unassembled WGS sequence"/>
</dbReference>
<dbReference type="RefSeq" id="WP_151621801.1">
    <property type="nucleotide sequence ID" value="NZ_WBXO01000020.1"/>
</dbReference>
<sequence>MNIIQFATPMAAAQSIAKLLDGCNSRFVARPWNRYEPENSLWWVVPSNKWPAYQYGKYVFWNVGNHLLCGIHVEKGFDQCVGPMLKKSSSQNLIIKQDWVWHRFLKDIEKGIVDASLQEIQKNCNVRPQIHIGAGLLGSDSTFDPSSPRSDELIFEYDNGELKICKSIFPFDTITPLKTAKKLNQIPKLAPSIGGINWTWIDFYIVIPFIKPNSENRACSEVIDGMKLYNMVLSRLEQWVFPNN</sequence>
<dbReference type="OrthoDB" id="2988717at2"/>
<evidence type="ECO:0000313" key="1">
    <source>
        <dbReference type="EMBL" id="KAB2950838.1"/>
    </source>
</evidence>
<protein>
    <submittedName>
        <fullName evidence="1">Uncharacterized protein</fullName>
    </submittedName>
</protein>
<proteinExistence type="predicted"/>
<accession>A0A6I0EPD0</accession>
<name>A0A6I0EPD0_9FIRM</name>
<comment type="caution">
    <text evidence="1">The sequence shown here is derived from an EMBL/GenBank/DDBJ whole genome shotgun (WGS) entry which is preliminary data.</text>
</comment>
<dbReference type="EMBL" id="WBXO01000020">
    <property type="protein sequence ID" value="KAB2950838.1"/>
    <property type="molecule type" value="Genomic_DNA"/>
</dbReference>
<organism evidence="1 2">
    <name type="scientific">Heliorestis acidaminivorans</name>
    <dbReference type="NCBI Taxonomy" id="553427"/>
    <lineage>
        <taxon>Bacteria</taxon>
        <taxon>Bacillati</taxon>
        <taxon>Bacillota</taxon>
        <taxon>Clostridia</taxon>
        <taxon>Eubacteriales</taxon>
        <taxon>Heliobacteriaceae</taxon>
        <taxon>Heliorestis</taxon>
    </lineage>
</organism>